<keyword evidence="4 6" id="KW-1133">Transmembrane helix</keyword>
<feature type="transmembrane region" description="Helical" evidence="6">
    <location>
        <begin position="119"/>
        <end position="142"/>
    </location>
</feature>
<dbReference type="PANTHER" id="PTHR11706">
    <property type="entry name" value="SOLUTE CARRIER PROTEIN FAMILY 11 MEMBER"/>
    <property type="match status" value="1"/>
</dbReference>
<evidence type="ECO:0000313" key="7">
    <source>
        <dbReference type="EMBL" id="MEQ2456188.1"/>
    </source>
</evidence>
<feature type="transmembrane region" description="Helical" evidence="6">
    <location>
        <begin position="231"/>
        <end position="255"/>
    </location>
</feature>
<evidence type="ECO:0000313" key="8">
    <source>
        <dbReference type="Proteomes" id="UP001440599"/>
    </source>
</evidence>
<gene>
    <name evidence="7" type="ORF">WMO45_06595</name>
</gene>
<organism evidence="7 8">
    <name type="scientific">Flavonifractor hominis</name>
    <dbReference type="NCBI Taxonomy" id="3133178"/>
    <lineage>
        <taxon>Bacteria</taxon>
        <taxon>Bacillati</taxon>
        <taxon>Bacillota</taxon>
        <taxon>Clostridia</taxon>
        <taxon>Eubacteriales</taxon>
        <taxon>Oscillospiraceae</taxon>
        <taxon>Flavonifractor</taxon>
    </lineage>
</organism>
<dbReference type="Proteomes" id="UP001440599">
    <property type="component" value="Unassembled WGS sequence"/>
</dbReference>
<evidence type="ECO:0000256" key="5">
    <source>
        <dbReference type="ARBA" id="ARBA00023136"/>
    </source>
</evidence>
<feature type="transmembrane region" description="Helical" evidence="6">
    <location>
        <begin position="87"/>
        <end position="107"/>
    </location>
</feature>
<keyword evidence="3 6" id="KW-0812">Transmembrane</keyword>
<name>A0ABV1ESG0_9FIRM</name>
<keyword evidence="8" id="KW-1185">Reference proteome</keyword>
<evidence type="ECO:0000256" key="6">
    <source>
        <dbReference type="SAM" id="Phobius"/>
    </source>
</evidence>
<dbReference type="EMBL" id="JBBMFT010000003">
    <property type="protein sequence ID" value="MEQ2456188.1"/>
    <property type="molecule type" value="Genomic_DNA"/>
</dbReference>
<feature type="transmembrane region" description="Helical" evidence="6">
    <location>
        <begin position="149"/>
        <end position="169"/>
    </location>
</feature>
<keyword evidence="2" id="KW-0813">Transport</keyword>
<proteinExistence type="predicted"/>
<keyword evidence="5 6" id="KW-0472">Membrane</keyword>
<dbReference type="PANTHER" id="PTHR11706:SF33">
    <property type="entry name" value="NATURAL RESISTANCE-ASSOCIATED MACROPHAGE PROTEIN 2"/>
    <property type="match status" value="1"/>
</dbReference>
<protein>
    <submittedName>
        <fullName evidence="7">Nramp family divalent metal transporter</fullName>
    </submittedName>
</protein>
<dbReference type="RefSeq" id="WP_349139774.1">
    <property type="nucleotide sequence ID" value="NZ_JBBMFT010000003.1"/>
</dbReference>
<dbReference type="InterPro" id="IPR001046">
    <property type="entry name" value="NRAMP_fam"/>
</dbReference>
<dbReference type="NCBIfam" id="NF037982">
    <property type="entry name" value="Nramp_1"/>
    <property type="match status" value="1"/>
</dbReference>
<evidence type="ECO:0000256" key="3">
    <source>
        <dbReference type="ARBA" id="ARBA00022692"/>
    </source>
</evidence>
<accession>A0ABV1ESG0</accession>
<feature type="transmembrane region" description="Helical" evidence="6">
    <location>
        <begin position="275"/>
        <end position="297"/>
    </location>
</feature>
<evidence type="ECO:0000256" key="2">
    <source>
        <dbReference type="ARBA" id="ARBA00022448"/>
    </source>
</evidence>
<feature type="transmembrane region" description="Helical" evidence="6">
    <location>
        <begin position="189"/>
        <end position="210"/>
    </location>
</feature>
<comment type="subcellular location">
    <subcellularLocation>
        <location evidence="1">Membrane</location>
        <topology evidence="1">Multi-pass membrane protein</topology>
    </subcellularLocation>
</comment>
<reference evidence="7 8" key="1">
    <citation type="submission" date="2024-03" db="EMBL/GenBank/DDBJ databases">
        <title>Human intestinal bacterial collection.</title>
        <authorList>
            <person name="Pauvert C."/>
            <person name="Hitch T.C.A."/>
            <person name="Clavel T."/>
        </authorList>
    </citation>
    <scope>NUCLEOTIDE SEQUENCE [LARGE SCALE GENOMIC DNA]</scope>
    <source>
        <strain evidence="7 8">CLA-AP-H34</strain>
    </source>
</reference>
<feature type="transmembrane region" description="Helical" evidence="6">
    <location>
        <begin position="38"/>
        <end position="57"/>
    </location>
</feature>
<dbReference type="Pfam" id="PF01566">
    <property type="entry name" value="Nramp"/>
    <property type="match status" value="1"/>
</dbReference>
<feature type="transmembrane region" description="Helical" evidence="6">
    <location>
        <begin position="342"/>
        <end position="366"/>
    </location>
</feature>
<feature type="transmembrane region" description="Helical" evidence="6">
    <location>
        <begin position="318"/>
        <end position="336"/>
    </location>
</feature>
<evidence type="ECO:0000256" key="4">
    <source>
        <dbReference type="ARBA" id="ARBA00022989"/>
    </source>
</evidence>
<feature type="transmembrane region" description="Helical" evidence="6">
    <location>
        <begin position="378"/>
        <end position="400"/>
    </location>
</feature>
<comment type="caution">
    <text evidence="7">The sequence shown here is derived from an EMBL/GenBank/DDBJ whole genome shotgun (WGS) entry which is preliminary data.</text>
</comment>
<sequence length="404" mass="42762">MKKSFAQRMKNMGPAAIITSAFIGPGTITTCTVAGVSFGYALLWAVVFSGIALVILMEMSARTTLATGMNLVDSSTAVAPENQVWKWIVRAVFFLTVLAVCFAFQAGNEIGAARGLADIVNMPIPAAALIIGACALATTWLGSYKTLETIMQIFVSLMGVLFLITAIVIRPDWGAVLRGIIPSLPEGSTVSALALIGTTMVGINLIVHSISCEEKYHSLDEMGDAKFDIGVNILIGVVITLSMLITSATVLYQSGTEVSSPLVFTQSLEPVLGSWARIIGDIGLLAAGLSSAVAVSYTMRSIYSRLFKWEGGSTSMPAKILGTIVIAFGTAFAMFSKTPTQIIVVAQAVSGFSLPFIAIVLMAVANSKKLMGDYRNKLFSNVVGLIAVAVTLFLGLRNIYNVLF</sequence>
<evidence type="ECO:0000256" key="1">
    <source>
        <dbReference type="ARBA" id="ARBA00004141"/>
    </source>
</evidence>